<dbReference type="Pfam" id="PF19027">
    <property type="entry name" value="DUF5752"/>
    <property type="match status" value="1"/>
</dbReference>
<dbReference type="Proteomes" id="UP001201020">
    <property type="component" value="Chromosome"/>
</dbReference>
<name>A0A9Y1BNE5_9ARCH</name>
<accession>A0A9Y1BNE5</accession>
<organism evidence="1">
    <name type="scientific">Candidatus Heimdallarchaeum aukensis</name>
    <dbReference type="NCBI Taxonomy" id="2876573"/>
    <lineage>
        <taxon>Archaea</taxon>
        <taxon>Promethearchaeati</taxon>
        <taxon>Candidatus Heimdallarchaeota</taxon>
        <taxon>Candidatus Heimdallarchaeia (ex Rinke et al. 2021) (nom. nud.)</taxon>
        <taxon>Candidatus Heimdallarchaeales</taxon>
        <taxon>Candidatus Heimdallarchaeaceae</taxon>
        <taxon>Candidatus Heimdallarchaeum</taxon>
    </lineage>
</organism>
<evidence type="ECO:0000313" key="1">
    <source>
        <dbReference type="EMBL" id="UJG41972.1"/>
    </source>
</evidence>
<sequence>MNITTLKILSKIAKDKRNLKFSFISPETKEILCTAATLEELYQCILNLDPEIIKHHVSLAEESPEETRDLAFWIQYILADSDLSMKIYTAAKRFKDDPEKLKLELINLLFTRLLNISEISSIPE</sequence>
<dbReference type="InterPro" id="IPR044036">
    <property type="entry name" value="DUF5752"/>
</dbReference>
<proteinExistence type="predicted"/>
<dbReference type="EMBL" id="CP084166">
    <property type="protein sequence ID" value="UJG41972.1"/>
    <property type="molecule type" value="Genomic_DNA"/>
</dbReference>
<dbReference type="AlphaFoldDB" id="A0A9Y1BNE5"/>
<protein>
    <submittedName>
        <fullName evidence="1">DUF5752 family protein</fullName>
    </submittedName>
</protein>
<reference evidence="1" key="1">
    <citation type="journal article" date="2022" name="Nat. Microbiol.">
        <title>Unique mobile elements and scalable gene flow at the prokaryote-eukaryote boundary revealed by circularized Asgard archaea genomes.</title>
        <authorList>
            <person name="Wu F."/>
            <person name="Speth D.R."/>
            <person name="Philosof A."/>
            <person name="Cremiere A."/>
            <person name="Narayanan A."/>
            <person name="Barco R.A."/>
            <person name="Connon S.A."/>
            <person name="Amend J.P."/>
            <person name="Antoshechkin I.A."/>
            <person name="Orphan V.J."/>
        </authorList>
    </citation>
    <scope>NUCLEOTIDE SEQUENCE</scope>
    <source>
        <strain evidence="1">PM71</strain>
    </source>
</reference>
<gene>
    <name evidence="1" type="ORF">K9W45_05775</name>
</gene>